<evidence type="ECO:0000313" key="7">
    <source>
        <dbReference type="EMBL" id="UUI71421.1"/>
    </source>
</evidence>
<dbReference type="Gene3D" id="1.10.10.10">
    <property type="entry name" value="Winged helix-like DNA-binding domain superfamily/Winged helix DNA-binding domain"/>
    <property type="match status" value="1"/>
</dbReference>
<gene>
    <name evidence="7" type="ORF">NP048_16755</name>
</gene>
<dbReference type="PANTHER" id="PTHR33202">
    <property type="entry name" value="ZINC UPTAKE REGULATION PROTEIN"/>
    <property type="match status" value="1"/>
</dbReference>
<dbReference type="RefSeq" id="WP_227575295.1">
    <property type="nucleotide sequence ID" value="NZ_CP101987.1"/>
</dbReference>
<dbReference type="PANTHER" id="PTHR33202:SF7">
    <property type="entry name" value="FERRIC UPTAKE REGULATION PROTEIN"/>
    <property type="match status" value="1"/>
</dbReference>
<keyword evidence="6" id="KW-0804">Transcription</keyword>
<evidence type="ECO:0000256" key="1">
    <source>
        <dbReference type="ARBA" id="ARBA00007957"/>
    </source>
</evidence>
<dbReference type="Gene3D" id="3.30.1490.190">
    <property type="match status" value="1"/>
</dbReference>
<dbReference type="InterPro" id="IPR002481">
    <property type="entry name" value="FUR"/>
</dbReference>
<keyword evidence="8" id="KW-1185">Reference proteome</keyword>
<dbReference type="Proteomes" id="UP001316384">
    <property type="component" value="Chromosome"/>
</dbReference>
<keyword evidence="3" id="KW-0862">Zinc</keyword>
<evidence type="ECO:0000256" key="3">
    <source>
        <dbReference type="ARBA" id="ARBA00022833"/>
    </source>
</evidence>
<comment type="similarity">
    <text evidence="1">Belongs to the Fur family.</text>
</comment>
<sequence length="172" mass="18151">MTSEVVRRPAGDGVAGAVAVDPATTIERVGALLRARGERMTRARRAVLTVLACHGEHLGAEEIVGRVAALDAGVHRATVYRTLDALADLGVVQHVHVRRTGTAYHLAHGGREHLHAECRRCGAVQDLPGDLLDDVARTVLERDGFTVEPTHVALSGLCAACTTVDPPGGHAR</sequence>
<accession>A0ABY5KQG9</accession>
<dbReference type="InterPro" id="IPR036388">
    <property type="entry name" value="WH-like_DNA-bd_sf"/>
</dbReference>
<evidence type="ECO:0000256" key="6">
    <source>
        <dbReference type="ARBA" id="ARBA00023163"/>
    </source>
</evidence>
<protein>
    <submittedName>
        <fullName evidence="7">Transcriptional repressor</fullName>
    </submittedName>
</protein>
<name>A0ABY5KQG9_9CELL</name>
<reference evidence="7 8" key="1">
    <citation type="submission" date="2022-07" db="EMBL/GenBank/DDBJ databases">
        <title>Novel species in genus cellulomonas.</title>
        <authorList>
            <person name="Ye L."/>
        </authorList>
    </citation>
    <scope>NUCLEOTIDE SEQUENCE [LARGE SCALE GENOMIC DNA]</scope>
    <source>
        <strain evidence="8">zg-B89</strain>
    </source>
</reference>
<dbReference type="InterPro" id="IPR043135">
    <property type="entry name" value="Fur_C"/>
</dbReference>
<dbReference type="SUPFAM" id="SSF46785">
    <property type="entry name" value="Winged helix' DNA-binding domain"/>
    <property type="match status" value="1"/>
</dbReference>
<dbReference type="EMBL" id="CP101987">
    <property type="protein sequence ID" value="UUI71421.1"/>
    <property type="molecule type" value="Genomic_DNA"/>
</dbReference>
<evidence type="ECO:0000313" key="8">
    <source>
        <dbReference type="Proteomes" id="UP001316384"/>
    </source>
</evidence>
<dbReference type="Pfam" id="PF01475">
    <property type="entry name" value="FUR"/>
    <property type="match status" value="1"/>
</dbReference>
<proteinExistence type="inferred from homology"/>
<organism evidence="7 8">
    <name type="scientific">Cellulomonas xiejunii</name>
    <dbReference type="NCBI Taxonomy" id="2968083"/>
    <lineage>
        <taxon>Bacteria</taxon>
        <taxon>Bacillati</taxon>
        <taxon>Actinomycetota</taxon>
        <taxon>Actinomycetes</taxon>
        <taxon>Micrococcales</taxon>
        <taxon>Cellulomonadaceae</taxon>
        <taxon>Cellulomonas</taxon>
    </lineage>
</organism>
<dbReference type="CDD" id="cd07153">
    <property type="entry name" value="Fur_like"/>
    <property type="match status" value="1"/>
</dbReference>
<evidence type="ECO:0000256" key="5">
    <source>
        <dbReference type="ARBA" id="ARBA00023125"/>
    </source>
</evidence>
<keyword evidence="5" id="KW-0238">DNA-binding</keyword>
<evidence type="ECO:0000256" key="4">
    <source>
        <dbReference type="ARBA" id="ARBA00023015"/>
    </source>
</evidence>
<keyword evidence="2" id="KW-0678">Repressor</keyword>
<dbReference type="InterPro" id="IPR036390">
    <property type="entry name" value="WH_DNA-bd_sf"/>
</dbReference>
<evidence type="ECO:0000256" key="2">
    <source>
        <dbReference type="ARBA" id="ARBA00022491"/>
    </source>
</evidence>
<keyword evidence="4" id="KW-0805">Transcription regulation</keyword>